<dbReference type="KEGG" id="gai:IMCC3135_03145"/>
<keyword evidence="5" id="KW-1185">Reference proteome</keyword>
<accession>A0A2Z2NHI1</accession>
<evidence type="ECO:0000313" key="4">
    <source>
        <dbReference type="EMBL" id="ASJ70742.1"/>
    </source>
</evidence>
<comment type="subcellular location">
    <subcellularLocation>
        <location evidence="1">Periplasm</location>
    </subcellularLocation>
</comment>
<dbReference type="AlphaFoldDB" id="A0A2Z2NHI1"/>
<evidence type="ECO:0000256" key="3">
    <source>
        <dbReference type="SAM" id="SignalP"/>
    </source>
</evidence>
<evidence type="ECO:0000313" key="5">
    <source>
        <dbReference type="Proteomes" id="UP000250079"/>
    </source>
</evidence>
<feature type="signal peptide" evidence="3">
    <location>
        <begin position="1"/>
        <end position="27"/>
    </location>
</feature>
<dbReference type="GO" id="GO:0042597">
    <property type="term" value="C:periplasmic space"/>
    <property type="evidence" value="ECO:0007669"/>
    <property type="project" value="UniProtKB-SubCell"/>
</dbReference>
<dbReference type="Gene3D" id="3.40.190.10">
    <property type="entry name" value="Periplasmic binding protein-like II"/>
    <property type="match status" value="2"/>
</dbReference>
<dbReference type="EMBL" id="CP018632">
    <property type="protein sequence ID" value="ASJ70742.1"/>
    <property type="molecule type" value="Genomic_DNA"/>
</dbReference>
<evidence type="ECO:0000256" key="1">
    <source>
        <dbReference type="ARBA" id="ARBA00004418"/>
    </source>
</evidence>
<reference evidence="4 5" key="1">
    <citation type="submission" date="2016-12" db="EMBL/GenBank/DDBJ databases">
        <authorList>
            <person name="Song W.-J."/>
            <person name="Kurnit D.M."/>
        </authorList>
    </citation>
    <scope>NUCLEOTIDE SEQUENCE [LARGE SCALE GENOMIC DNA]</scope>
    <source>
        <strain evidence="4 5">IMCC3135</strain>
    </source>
</reference>
<evidence type="ECO:0000256" key="2">
    <source>
        <dbReference type="ARBA" id="ARBA00008520"/>
    </source>
</evidence>
<gene>
    <name evidence="4" type="primary">lacE</name>
    <name evidence="4" type="ORF">IMCC3135_03145</name>
</gene>
<dbReference type="Proteomes" id="UP000250079">
    <property type="component" value="Chromosome"/>
</dbReference>
<name>A0A2Z2NHI1_9GAMM</name>
<dbReference type="SUPFAM" id="SSF53850">
    <property type="entry name" value="Periplasmic binding protein-like II"/>
    <property type="match status" value="1"/>
</dbReference>
<dbReference type="PANTHER" id="PTHR43649:SF14">
    <property type="entry name" value="BLR3389 PROTEIN"/>
    <property type="match status" value="1"/>
</dbReference>
<dbReference type="RefSeq" id="WP_088916255.1">
    <property type="nucleotide sequence ID" value="NZ_CP018632.1"/>
</dbReference>
<dbReference type="PANTHER" id="PTHR43649">
    <property type="entry name" value="ARABINOSE-BINDING PROTEIN-RELATED"/>
    <property type="match status" value="1"/>
</dbReference>
<comment type="similarity">
    <text evidence="2">Belongs to the bacterial solute-binding protein 1 family.</text>
</comment>
<sequence length="450" mass="48599">MHIPVNSAFTVITTAVLVSTMSAPVLAADPLRVVYRASSYVTAVMEAAETQFEGKHPGVDVVLEPITASSRDYATKVALMNQSASTAADIIYEDGFSVTADAAAGYLENITSRVDNWEDWSKFNSAAKQNGMSFIDGEVYSLPMGTDTQGIWYNKKVFAEAGLPTDWQPSSWADISAVAATIKSKLPDVTPLNIYVTKASGEASTMRGLLNLISGTPGSLAATFMDPADNKWVIGSQGFRDALTFLKSVYDEGYLVSNASLQDPNLANLIAEQMLPEGKVAMSIDGSWIWSRWTESGNATWEGWNDEVGIAMIPTQNGETPGYTSMSGGWTLAMSSHTPDKDLAFDFLTTAVSKENSLSYAMLAGAIAVRDDLMTNSDYLEQNPTAEFFSGLVQYTNFRPALELYPQVSSLVQQTMEAVTVGGESVDDALSRYDSQLTRMAGKQYVKGAE</sequence>
<dbReference type="InterPro" id="IPR006059">
    <property type="entry name" value="SBP"/>
</dbReference>
<proteinExistence type="inferred from homology"/>
<dbReference type="Pfam" id="PF01547">
    <property type="entry name" value="SBP_bac_1"/>
    <property type="match status" value="1"/>
</dbReference>
<feature type="chain" id="PRO_5016321244" evidence="3">
    <location>
        <begin position="28"/>
        <end position="450"/>
    </location>
</feature>
<dbReference type="InterPro" id="IPR050490">
    <property type="entry name" value="Bact_solute-bd_prot1"/>
</dbReference>
<dbReference type="OrthoDB" id="9808332at2"/>
<keyword evidence="3" id="KW-0732">Signal</keyword>
<protein>
    <submittedName>
        <fullName evidence="4">Lactose-binding protein</fullName>
    </submittedName>
</protein>
<organism evidence="4 5">
    <name type="scientific">Granulosicoccus antarcticus IMCC3135</name>
    <dbReference type="NCBI Taxonomy" id="1192854"/>
    <lineage>
        <taxon>Bacteria</taxon>
        <taxon>Pseudomonadati</taxon>
        <taxon>Pseudomonadota</taxon>
        <taxon>Gammaproteobacteria</taxon>
        <taxon>Chromatiales</taxon>
        <taxon>Granulosicoccaceae</taxon>
        <taxon>Granulosicoccus</taxon>
    </lineage>
</organism>